<dbReference type="InterPro" id="IPR036880">
    <property type="entry name" value="Kunitz_BPTI_sf"/>
</dbReference>
<dbReference type="Pfam" id="PF00014">
    <property type="entry name" value="Kunitz_BPTI"/>
    <property type="match status" value="1"/>
</dbReference>
<evidence type="ECO:0000256" key="1">
    <source>
        <dbReference type="ARBA" id="ARBA00004498"/>
    </source>
</evidence>
<proteinExistence type="predicted"/>
<organism evidence="9 10">
    <name type="scientific">Knipowitschia caucasica</name>
    <name type="common">Caucasian dwarf goby</name>
    <name type="synonym">Pomatoschistus caucasicus</name>
    <dbReference type="NCBI Taxonomy" id="637954"/>
    <lineage>
        <taxon>Eukaryota</taxon>
        <taxon>Metazoa</taxon>
        <taxon>Chordata</taxon>
        <taxon>Craniata</taxon>
        <taxon>Vertebrata</taxon>
        <taxon>Euteleostomi</taxon>
        <taxon>Actinopterygii</taxon>
        <taxon>Neopterygii</taxon>
        <taxon>Teleostei</taxon>
        <taxon>Neoteleostei</taxon>
        <taxon>Acanthomorphata</taxon>
        <taxon>Gobiaria</taxon>
        <taxon>Gobiiformes</taxon>
        <taxon>Gobioidei</taxon>
        <taxon>Gobiidae</taxon>
        <taxon>Gobiinae</taxon>
        <taxon>Knipowitschia</taxon>
    </lineage>
</organism>
<dbReference type="Proteomes" id="UP001497482">
    <property type="component" value="Chromosome 16"/>
</dbReference>
<feature type="compositionally biased region" description="Low complexity" evidence="5">
    <location>
        <begin position="495"/>
        <end position="508"/>
    </location>
</feature>
<dbReference type="InterPro" id="IPR002035">
    <property type="entry name" value="VWF_A"/>
</dbReference>
<reference evidence="9 10" key="1">
    <citation type="submission" date="2024-04" db="EMBL/GenBank/DDBJ databases">
        <authorList>
            <person name="Waldvogel A.-M."/>
            <person name="Schoenle A."/>
        </authorList>
    </citation>
    <scope>NUCLEOTIDE SEQUENCE [LARGE SCALE GENOMIC DNA]</scope>
</reference>
<keyword evidence="10" id="KW-1185">Reference proteome</keyword>
<dbReference type="InterPro" id="IPR036465">
    <property type="entry name" value="vWFA_dom_sf"/>
</dbReference>
<dbReference type="GO" id="GO:0030020">
    <property type="term" value="F:extracellular matrix structural constituent conferring tensile strength"/>
    <property type="evidence" value="ECO:0007669"/>
    <property type="project" value="TreeGrafter"/>
</dbReference>
<dbReference type="Pfam" id="PF01391">
    <property type="entry name" value="Collagen"/>
    <property type="match status" value="1"/>
</dbReference>
<dbReference type="InterPro" id="IPR020901">
    <property type="entry name" value="Prtase_inh_Kunz-CS"/>
</dbReference>
<feature type="compositionally biased region" description="Low complexity" evidence="5">
    <location>
        <begin position="615"/>
        <end position="625"/>
    </location>
</feature>
<evidence type="ECO:0008006" key="11">
    <source>
        <dbReference type="Google" id="ProtNLM"/>
    </source>
</evidence>
<dbReference type="SMART" id="SM00327">
    <property type="entry name" value="VWA"/>
    <property type="match status" value="2"/>
</dbReference>
<comment type="subcellular location">
    <subcellularLocation>
        <location evidence="1">Secreted</location>
        <location evidence="1">Extracellular space</location>
        <location evidence="1">Extracellular matrix</location>
    </subcellularLocation>
</comment>
<name>A0AAV2K970_KNICA</name>
<feature type="domain" description="VWFA" evidence="7">
    <location>
        <begin position="814"/>
        <end position="997"/>
    </location>
</feature>
<evidence type="ECO:0000259" key="8">
    <source>
        <dbReference type="PROSITE" id="PS50279"/>
    </source>
</evidence>
<dbReference type="Gene3D" id="3.40.50.410">
    <property type="entry name" value="von Willebrand factor, type A domain"/>
    <property type="match status" value="2"/>
</dbReference>
<feature type="compositionally biased region" description="Basic and acidic residues" evidence="5">
    <location>
        <begin position="748"/>
        <end position="769"/>
    </location>
</feature>
<dbReference type="GO" id="GO:0005581">
    <property type="term" value="C:collagen trimer"/>
    <property type="evidence" value="ECO:0007669"/>
    <property type="project" value="UniProtKB-KW"/>
</dbReference>
<keyword evidence="2" id="KW-0964">Secreted</keyword>
<dbReference type="SUPFAM" id="SSF57362">
    <property type="entry name" value="BPTI-like"/>
    <property type="match status" value="1"/>
</dbReference>
<dbReference type="SUPFAM" id="SSF53300">
    <property type="entry name" value="vWA-like"/>
    <property type="match status" value="2"/>
</dbReference>
<sequence>MTSGLVCVSQVVTMCWKLLFLAVLLSCSQFGLGQQKLRKTQRDDNRVLLNKAKVLLCPLEVLFLLDSSETVRGLLFERQKKFVSDLAPRLMQLQSPGWRMRVRLAALQYSSTVSVEHNFRDWQDVDVFQSRVASIKFIGHGSYSAYAIANATKVFSRETSPSSVRVLVLLTEGGDHPRSPSAVSAAAEAKQHNIQVFTVRLSALPGVGALSTRLRSIASAPPQHHVLSLADPQLGDRLLTHMGSIVNNGCPLPESCLCDKGERGHPGNPWQQGPVEQLRSRAGSAVVRVYSAGGTDRSAPVSRLTLAALTLVTFTQGKAGVQGSDGPAGPKGSRGEPGVNGRPGLEGLEGRPGSKGEKGERGLRGTPGPPGDNGVGYPGPKGDKGSQGRAGPQGPVGLGEPGVPGASGPPGMQGSPGFPGEGLPGPKGDRGNEGPKGSRGTPGVGSKGDKGNSGVPGSAGLMGFPGAGLQGDKGEQGPIGPSGPRGPPGLGVVGPKGDQGFPGEPGPQGERGVGEPGPKGDTGPDGVAGIPGIPGEDGAVGAKGEMGVPGPRGTEGEAGKGSPGEKGDQGDRGARGLAGPPGPAGPAGAKGEPGGQGMVGLPGAVGRGLPGTKGEPGAVGPTGPVGEPGVGIMGPKGNRGSPGLVGPAGMKGEGLPGAPGLPGLPGLQGDMGPEGRGLPGPKGDRGLSGVPGATGPPGIGVFGPKGSSGQPGPPGMAGPPGAGIQGPKGEPGFQGPVGPRGQQGDGLPGEKGDRGVSGERGRKGDKGNHGEAGSSGPLGRPGEKGDAGLSREEVMQIIREICGCGVRCRERPLELVFIIDSSESVGPDNFELVKDFVTSLTERLSISRHGARVGLLLYSHVNMVMVSLQQQADQDQLRAVLRSMPYLGEGTFTGSAIQGANQLFQSARPGVRKVAVLLTDGQADPRDALQFEETATQAHNMGIEMFVIGVLNQTDPLYAEFQAEMSAIASEPSDQHIYLIQDFHTLPTLEIKFLNRICEYENRGAFPPDAIFSSVVPQTPAPTPTEGPQDNHLPVKDLVTRSPEADHLLDPWRSAPAGVTSAVGPLSPSHWQMEPDSALAPVSEPSPPATTASVPAVGCGEPLEPGPCRQYVVRWYYDPEANSCAQFWFGGCDGNNNNFESDALCQKNCVST</sequence>
<evidence type="ECO:0000256" key="4">
    <source>
        <dbReference type="ARBA" id="ARBA00023157"/>
    </source>
</evidence>
<dbReference type="PRINTS" id="PR00759">
    <property type="entry name" value="BASICPTASE"/>
</dbReference>
<dbReference type="PROSITE" id="PS00280">
    <property type="entry name" value="BPTI_KUNITZ_1"/>
    <property type="match status" value="1"/>
</dbReference>
<dbReference type="FunFam" id="4.10.410.10:FF:000020">
    <property type="entry name" value="Collagen, type VI, alpha 3"/>
    <property type="match status" value="1"/>
</dbReference>
<dbReference type="GO" id="GO:0030198">
    <property type="term" value="P:extracellular matrix organization"/>
    <property type="evidence" value="ECO:0007669"/>
    <property type="project" value="TreeGrafter"/>
</dbReference>
<feature type="chain" id="PRO_5043920694" description="Collagen alpha-1(XXVIII) chain" evidence="6">
    <location>
        <begin position="34"/>
        <end position="1152"/>
    </location>
</feature>
<evidence type="ECO:0000313" key="10">
    <source>
        <dbReference type="Proteomes" id="UP001497482"/>
    </source>
</evidence>
<dbReference type="InterPro" id="IPR002223">
    <property type="entry name" value="Kunitz_BPTI"/>
</dbReference>
<gene>
    <name evidence="9" type="ORF">KC01_LOCUS14531</name>
</gene>
<feature type="region of interest" description="Disordered" evidence="5">
    <location>
        <begin position="318"/>
        <end position="625"/>
    </location>
</feature>
<keyword evidence="3" id="KW-0176">Collagen</keyword>
<feature type="compositionally biased region" description="Gly residues" evidence="5">
    <location>
        <begin position="591"/>
        <end position="611"/>
    </location>
</feature>
<feature type="signal peptide" evidence="6">
    <location>
        <begin position="1"/>
        <end position="33"/>
    </location>
</feature>
<keyword evidence="2" id="KW-0272">Extracellular matrix</keyword>
<dbReference type="AlphaFoldDB" id="A0AAV2K970"/>
<dbReference type="GO" id="GO:0004867">
    <property type="term" value="F:serine-type endopeptidase inhibitor activity"/>
    <property type="evidence" value="ECO:0007669"/>
    <property type="project" value="InterPro"/>
</dbReference>
<feature type="compositionally biased region" description="Basic and acidic residues" evidence="5">
    <location>
        <begin position="554"/>
        <end position="574"/>
    </location>
</feature>
<evidence type="ECO:0000256" key="2">
    <source>
        <dbReference type="ARBA" id="ARBA00022530"/>
    </source>
</evidence>
<dbReference type="InterPro" id="IPR050149">
    <property type="entry name" value="Collagen_superfamily"/>
</dbReference>
<dbReference type="GO" id="GO:0005615">
    <property type="term" value="C:extracellular space"/>
    <property type="evidence" value="ECO:0007669"/>
    <property type="project" value="TreeGrafter"/>
</dbReference>
<dbReference type="Pfam" id="PF00092">
    <property type="entry name" value="VWA"/>
    <property type="match status" value="2"/>
</dbReference>
<feature type="region of interest" description="Disordered" evidence="5">
    <location>
        <begin position="665"/>
        <end position="788"/>
    </location>
</feature>
<dbReference type="PROSITE" id="PS50234">
    <property type="entry name" value="VWFA"/>
    <property type="match status" value="2"/>
</dbReference>
<dbReference type="PRINTS" id="PR00453">
    <property type="entry name" value="VWFADOMAIN"/>
</dbReference>
<dbReference type="PANTHER" id="PTHR24023">
    <property type="entry name" value="COLLAGEN ALPHA"/>
    <property type="match status" value="1"/>
</dbReference>
<protein>
    <recommendedName>
        <fullName evidence="11">Collagen alpha-1(XXVIII) chain</fullName>
    </recommendedName>
</protein>
<dbReference type="PROSITE" id="PS50279">
    <property type="entry name" value="BPTI_KUNITZ_2"/>
    <property type="match status" value="1"/>
</dbReference>
<dbReference type="Gene3D" id="4.10.410.10">
    <property type="entry name" value="Pancreatic trypsin inhibitor Kunitz domain"/>
    <property type="match status" value="1"/>
</dbReference>
<dbReference type="GO" id="GO:0031012">
    <property type="term" value="C:extracellular matrix"/>
    <property type="evidence" value="ECO:0007669"/>
    <property type="project" value="TreeGrafter"/>
</dbReference>
<dbReference type="CDD" id="cd22628">
    <property type="entry name" value="Kunitz_collagen_alpha1_XXVIII"/>
    <property type="match status" value="1"/>
</dbReference>
<dbReference type="InterPro" id="IPR008160">
    <property type="entry name" value="Collagen"/>
</dbReference>
<feature type="domain" description="BPTI/Kunitz inhibitor" evidence="8">
    <location>
        <begin position="1099"/>
        <end position="1149"/>
    </location>
</feature>
<dbReference type="SMART" id="SM00131">
    <property type="entry name" value="KU"/>
    <property type="match status" value="1"/>
</dbReference>
<keyword evidence="6" id="KW-0732">Signal</keyword>
<evidence type="ECO:0000256" key="5">
    <source>
        <dbReference type="SAM" id="MobiDB-lite"/>
    </source>
</evidence>
<keyword evidence="4" id="KW-1015">Disulfide bond</keyword>
<evidence type="ECO:0000256" key="3">
    <source>
        <dbReference type="ARBA" id="ARBA00023119"/>
    </source>
</evidence>
<feature type="region of interest" description="Disordered" evidence="5">
    <location>
        <begin position="1072"/>
        <end position="1096"/>
    </location>
</feature>
<evidence type="ECO:0000313" key="9">
    <source>
        <dbReference type="EMBL" id="CAL1584157.1"/>
    </source>
</evidence>
<feature type="compositionally biased region" description="Basic and acidic residues" evidence="5">
    <location>
        <begin position="348"/>
        <end position="363"/>
    </location>
</feature>
<dbReference type="EMBL" id="OZ035838">
    <property type="protein sequence ID" value="CAL1584157.1"/>
    <property type="molecule type" value="Genomic_DNA"/>
</dbReference>
<evidence type="ECO:0000256" key="6">
    <source>
        <dbReference type="SAM" id="SignalP"/>
    </source>
</evidence>
<accession>A0AAV2K970</accession>
<feature type="domain" description="VWFA" evidence="7">
    <location>
        <begin position="60"/>
        <end position="242"/>
    </location>
</feature>
<evidence type="ECO:0000259" key="7">
    <source>
        <dbReference type="PROSITE" id="PS50234"/>
    </source>
</evidence>
<dbReference type="PANTHER" id="PTHR24023:SF1083">
    <property type="entry name" value="MACROPHAGE RECEPTOR MARCO"/>
    <property type="match status" value="1"/>
</dbReference>